<reference evidence="1 2" key="1">
    <citation type="journal article" date="2007" name="Genome Biol.">
        <title>Characterization and modeling of the Haemophilus influenzae core and supragenomes based on the complete genomic sequences of Rd and 12 clinical nontypeable strains.</title>
        <authorList>
            <person name="Hogg J.S."/>
            <person name="Hu F.Z."/>
            <person name="Janto B."/>
            <person name="Boissy R."/>
            <person name="Hayes J."/>
            <person name="Keefe R."/>
            <person name="Post J.C."/>
            <person name="Ehrlich G.D."/>
        </authorList>
    </citation>
    <scope>NUCLEOTIDE SEQUENCE [LARGE SCALE GENOMIC DNA]</scope>
    <source>
        <strain evidence="1 2">R3021</strain>
    </source>
</reference>
<protein>
    <submittedName>
        <fullName evidence="1">Uncharacterized protein</fullName>
    </submittedName>
</protein>
<name>A4N7A5_HAEIF</name>
<accession>A4N7A5</accession>
<dbReference type="AlphaFoldDB" id="A4N7A5"/>
<gene>
    <name evidence="1" type="ORF">CGSHi22421_00582</name>
</gene>
<dbReference type="Proteomes" id="UP000003798">
    <property type="component" value="Unassembled WGS sequence"/>
</dbReference>
<organism evidence="1 2">
    <name type="scientific">Haemophilus influenzae R3021</name>
    <dbReference type="NCBI Taxonomy" id="375432"/>
    <lineage>
        <taxon>Bacteria</taxon>
        <taxon>Pseudomonadati</taxon>
        <taxon>Pseudomonadota</taxon>
        <taxon>Gammaproteobacteria</taxon>
        <taxon>Pasteurellales</taxon>
        <taxon>Pasteurellaceae</taxon>
        <taxon>Haemophilus</taxon>
    </lineage>
</organism>
<evidence type="ECO:0000313" key="1">
    <source>
        <dbReference type="EMBL" id="EDJ89886.1"/>
    </source>
</evidence>
<evidence type="ECO:0000313" key="2">
    <source>
        <dbReference type="Proteomes" id="UP000003798"/>
    </source>
</evidence>
<proteinExistence type="predicted"/>
<sequence length="206" mass="24748">MFKKLFSYFFQNNNDKIKLEKEIEAFKAQITIPADPKDIIKFEKQLKLRIENALSRYDFIKKEKISFLASELVNDNFKYSKDILSLEEKRTLRLNTRAKYTRSFVECFSNIEQLNFDPKFFCQNLIYTERTILFSLNDIDRLKKSKFVKQVIFEKQIISEGREEWVKNEYSLDEIPDFELVDYTRERVLFFILSNIDLDNTAHIGL</sequence>
<dbReference type="EMBL" id="AAZE01000039">
    <property type="protein sequence ID" value="EDJ89886.1"/>
    <property type="molecule type" value="Genomic_DNA"/>
</dbReference>